<feature type="signal peptide" evidence="1">
    <location>
        <begin position="1"/>
        <end position="19"/>
    </location>
</feature>
<feature type="domain" description="DUF218" evidence="2">
    <location>
        <begin position="254"/>
        <end position="365"/>
    </location>
</feature>
<evidence type="ECO:0000313" key="3">
    <source>
        <dbReference type="EMBL" id="MBC6110093.1"/>
    </source>
</evidence>
<reference evidence="3 4" key="1">
    <citation type="submission" date="2020-08" db="EMBL/GenBank/DDBJ databases">
        <authorList>
            <person name="Sun Q."/>
            <person name="Inoue M."/>
        </authorList>
    </citation>
    <scope>NUCLEOTIDE SEQUENCE [LARGE SCALE GENOMIC DNA]</scope>
    <source>
        <strain evidence="3 4">CCM 8938</strain>
    </source>
</reference>
<proteinExistence type="predicted"/>
<dbReference type="InterPro" id="IPR014729">
    <property type="entry name" value="Rossmann-like_a/b/a_fold"/>
</dbReference>
<dbReference type="InterPro" id="IPR003848">
    <property type="entry name" value="DUF218"/>
</dbReference>
<dbReference type="Proteomes" id="UP000652755">
    <property type="component" value="Unassembled WGS sequence"/>
</dbReference>
<protein>
    <submittedName>
        <fullName evidence="3">YdcF family protein</fullName>
    </submittedName>
</protein>
<gene>
    <name evidence="3" type="ORF">H7U22_06635</name>
</gene>
<dbReference type="CDD" id="cd06259">
    <property type="entry name" value="YdcF-like"/>
    <property type="match status" value="1"/>
</dbReference>
<dbReference type="EMBL" id="JACRYL010000005">
    <property type="protein sequence ID" value="MBC6110093.1"/>
    <property type="molecule type" value="Genomic_DNA"/>
</dbReference>
<dbReference type="Pfam" id="PF02698">
    <property type="entry name" value="DUF218"/>
    <property type="match status" value="1"/>
</dbReference>
<keyword evidence="1" id="KW-0732">Signal</keyword>
<keyword evidence="4" id="KW-1185">Reference proteome</keyword>
<accession>A0ABR7KQV5</accession>
<organism evidence="3 4">
    <name type="scientific">Pedobacter fastidiosus</name>
    <dbReference type="NCBI Taxonomy" id="2765361"/>
    <lineage>
        <taxon>Bacteria</taxon>
        <taxon>Pseudomonadati</taxon>
        <taxon>Bacteroidota</taxon>
        <taxon>Sphingobacteriia</taxon>
        <taxon>Sphingobacteriales</taxon>
        <taxon>Sphingobacteriaceae</taxon>
        <taxon>Pedobacter</taxon>
    </lineage>
</organism>
<evidence type="ECO:0000256" key="1">
    <source>
        <dbReference type="SAM" id="SignalP"/>
    </source>
</evidence>
<evidence type="ECO:0000313" key="4">
    <source>
        <dbReference type="Proteomes" id="UP000652755"/>
    </source>
</evidence>
<dbReference type="RefSeq" id="WP_187070576.1">
    <property type="nucleotide sequence ID" value="NZ_JACRYL010000005.1"/>
</dbReference>
<evidence type="ECO:0000259" key="2">
    <source>
        <dbReference type="Pfam" id="PF02698"/>
    </source>
</evidence>
<dbReference type="Gene3D" id="3.40.50.620">
    <property type="entry name" value="HUPs"/>
    <property type="match status" value="1"/>
</dbReference>
<comment type="caution">
    <text evidence="3">The sequence shown here is derived from an EMBL/GenBank/DDBJ whole genome shotgun (WGS) entry which is preliminary data.</text>
</comment>
<sequence>MKIKLIIFALLSFTTISFGQQVGAKKDYVLIATHNSVQYKNFYLLTLFQKEPQVKNLLLKDDILSKILQAKKENITDAVKNCNKDIGCFTKALKFSDSEIEQVGNRLATLYTKDNSLGLLIKNHVIPSGCYNLYADLNASESLRKAWEQDAKAINHIISVYVEGQKPNYAAIDSISFNVKDKSYPEIVATNAILSLNSSNNLFFEPSMQVALVALEINERNDAADYEPMISTVNKAALLSIKKTNFANYKYSTILVPGEGPEENGVELSAGGMLRCRLAAEQFHKGLAPFIMVSGGRVHPYKTKYSEAYEMKKFFMNTLQIPESVIIMEPHARHTTTNLRNAARLIFRYGMPINKPGLVVTVKSQSFYISEIMHLRCIKELGYDPYKNGNRLSDTALEFYPNVNSLQIDFDEPMDP</sequence>
<feature type="chain" id="PRO_5045088611" evidence="1">
    <location>
        <begin position="20"/>
        <end position="416"/>
    </location>
</feature>
<name>A0ABR7KQV5_9SPHI</name>